<sequence length="195" mass="20700">MRAALTAETIMLATEDVLRRYGPGKATVVDVARALGVSHAAVYRHFPSKSALREAVTRRWLGRAHEELAALATDADRPPPGRLRAWLIALYAAKRHAATTDPELFATYRVLAQENSAATAEHVTALLHQLAGIIAAGLASGDFAGDDPAALARTVFEATAAFHHPAHVAEWGGPDRDDALADVCALVLRGLRTAG</sequence>
<dbReference type="InterPro" id="IPR001647">
    <property type="entry name" value="HTH_TetR"/>
</dbReference>
<dbReference type="Gene3D" id="1.10.357.10">
    <property type="entry name" value="Tetracycline Repressor, domain 2"/>
    <property type="match status" value="1"/>
</dbReference>
<evidence type="ECO:0000256" key="1">
    <source>
        <dbReference type="ARBA" id="ARBA00023015"/>
    </source>
</evidence>
<feature type="domain" description="HTH tetR-type" evidence="5">
    <location>
        <begin position="4"/>
        <end position="64"/>
    </location>
</feature>
<dbReference type="Pfam" id="PF17935">
    <property type="entry name" value="TetR_C_27"/>
    <property type="match status" value="1"/>
</dbReference>
<dbReference type="PROSITE" id="PS01081">
    <property type="entry name" value="HTH_TETR_1"/>
    <property type="match status" value="1"/>
</dbReference>
<dbReference type="InterPro" id="IPR041478">
    <property type="entry name" value="TetR_C_27"/>
</dbReference>
<protein>
    <submittedName>
        <fullName evidence="6">TetR family transcriptional regulator</fullName>
    </submittedName>
</protein>
<dbReference type="InterPro" id="IPR050109">
    <property type="entry name" value="HTH-type_TetR-like_transc_reg"/>
</dbReference>
<dbReference type="SUPFAM" id="SSF46689">
    <property type="entry name" value="Homeodomain-like"/>
    <property type="match status" value="1"/>
</dbReference>
<dbReference type="PROSITE" id="PS50977">
    <property type="entry name" value="HTH_TETR_2"/>
    <property type="match status" value="1"/>
</dbReference>
<dbReference type="PANTHER" id="PTHR30055">
    <property type="entry name" value="HTH-TYPE TRANSCRIPTIONAL REGULATOR RUTR"/>
    <property type="match status" value="1"/>
</dbReference>
<gene>
    <name evidence="6" type="ORF">GCM10012284_07520</name>
</gene>
<keyword evidence="2 4" id="KW-0238">DNA-binding</keyword>
<dbReference type="EMBL" id="BMMX01000001">
    <property type="protein sequence ID" value="GGK76019.1"/>
    <property type="molecule type" value="Genomic_DNA"/>
</dbReference>
<dbReference type="Pfam" id="PF00440">
    <property type="entry name" value="TetR_N"/>
    <property type="match status" value="1"/>
</dbReference>
<dbReference type="InterPro" id="IPR009057">
    <property type="entry name" value="Homeodomain-like_sf"/>
</dbReference>
<dbReference type="InterPro" id="IPR036271">
    <property type="entry name" value="Tet_transcr_reg_TetR-rel_C_sf"/>
</dbReference>
<name>A0A8J3BTM9_9ACTN</name>
<reference evidence="6" key="2">
    <citation type="submission" date="2020-09" db="EMBL/GenBank/DDBJ databases">
        <authorList>
            <person name="Sun Q."/>
            <person name="Zhou Y."/>
        </authorList>
    </citation>
    <scope>NUCLEOTIDE SEQUENCE</scope>
    <source>
        <strain evidence="6">CGMCC 4.7299</strain>
    </source>
</reference>
<dbReference type="GO" id="GO:0003700">
    <property type="term" value="F:DNA-binding transcription factor activity"/>
    <property type="evidence" value="ECO:0007669"/>
    <property type="project" value="TreeGrafter"/>
</dbReference>
<comment type="caution">
    <text evidence="6">The sequence shown here is derived from an EMBL/GenBank/DDBJ whole genome shotgun (WGS) entry which is preliminary data.</text>
</comment>
<dbReference type="AlphaFoldDB" id="A0A8J3BTM9"/>
<dbReference type="GO" id="GO:0000976">
    <property type="term" value="F:transcription cis-regulatory region binding"/>
    <property type="evidence" value="ECO:0007669"/>
    <property type="project" value="TreeGrafter"/>
</dbReference>
<keyword evidence="7" id="KW-1185">Reference proteome</keyword>
<keyword evidence="1" id="KW-0805">Transcription regulation</keyword>
<evidence type="ECO:0000313" key="7">
    <source>
        <dbReference type="Proteomes" id="UP000656042"/>
    </source>
</evidence>
<reference evidence="6" key="1">
    <citation type="journal article" date="2014" name="Int. J. Syst. Evol. Microbiol.">
        <title>Complete genome sequence of Corynebacterium casei LMG S-19264T (=DSM 44701T), isolated from a smear-ripened cheese.</title>
        <authorList>
            <consortium name="US DOE Joint Genome Institute (JGI-PGF)"/>
            <person name="Walter F."/>
            <person name="Albersmeier A."/>
            <person name="Kalinowski J."/>
            <person name="Ruckert C."/>
        </authorList>
    </citation>
    <scope>NUCLEOTIDE SEQUENCE</scope>
    <source>
        <strain evidence="6">CGMCC 4.7299</strain>
    </source>
</reference>
<dbReference type="InterPro" id="IPR023772">
    <property type="entry name" value="DNA-bd_HTH_TetR-type_CS"/>
</dbReference>
<accession>A0A8J3BTM9</accession>
<feature type="DNA-binding region" description="H-T-H motif" evidence="4">
    <location>
        <begin position="27"/>
        <end position="46"/>
    </location>
</feature>
<keyword evidence="3" id="KW-0804">Transcription</keyword>
<evidence type="ECO:0000256" key="3">
    <source>
        <dbReference type="ARBA" id="ARBA00023163"/>
    </source>
</evidence>
<evidence type="ECO:0000313" key="6">
    <source>
        <dbReference type="EMBL" id="GGK76019.1"/>
    </source>
</evidence>
<organism evidence="6 7">
    <name type="scientific">Mangrovihabitans endophyticus</name>
    <dbReference type="NCBI Taxonomy" id="1751298"/>
    <lineage>
        <taxon>Bacteria</taxon>
        <taxon>Bacillati</taxon>
        <taxon>Actinomycetota</taxon>
        <taxon>Actinomycetes</taxon>
        <taxon>Micromonosporales</taxon>
        <taxon>Micromonosporaceae</taxon>
        <taxon>Mangrovihabitans</taxon>
    </lineage>
</organism>
<dbReference type="Proteomes" id="UP000656042">
    <property type="component" value="Unassembled WGS sequence"/>
</dbReference>
<proteinExistence type="predicted"/>
<dbReference type="PANTHER" id="PTHR30055:SF151">
    <property type="entry name" value="TRANSCRIPTIONAL REGULATORY PROTEIN"/>
    <property type="match status" value="1"/>
</dbReference>
<evidence type="ECO:0000259" key="5">
    <source>
        <dbReference type="PROSITE" id="PS50977"/>
    </source>
</evidence>
<evidence type="ECO:0000256" key="4">
    <source>
        <dbReference type="PROSITE-ProRule" id="PRU00335"/>
    </source>
</evidence>
<dbReference type="RefSeq" id="WP_229715454.1">
    <property type="nucleotide sequence ID" value="NZ_BMMX01000001.1"/>
</dbReference>
<evidence type="ECO:0000256" key="2">
    <source>
        <dbReference type="ARBA" id="ARBA00023125"/>
    </source>
</evidence>
<dbReference type="SUPFAM" id="SSF48498">
    <property type="entry name" value="Tetracyclin repressor-like, C-terminal domain"/>
    <property type="match status" value="1"/>
</dbReference>